<dbReference type="PANTHER" id="PTHR12993">
    <property type="entry name" value="N-ACETYLGLUCOSAMINYL-PHOSPHATIDYLINOSITOL DE-N-ACETYLASE-RELATED"/>
    <property type="match status" value="1"/>
</dbReference>
<organism evidence="1 2">
    <name type="scientific">Fodinibius roseus</name>
    <dbReference type="NCBI Taxonomy" id="1194090"/>
    <lineage>
        <taxon>Bacteria</taxon>
        <taxon>Pseudomonadati</taxon>
        <taxon>Balneolota</taxon>
        <taxon>Balneolia</taxon>
        <taxon>Balneolales</taxon>
        <taxon>Balneolaceae</taxon>
        <taxon>Fodinibius</taxon>
    </lineage>
</organism>
<evidence type="ECO:0000313" key="1">
    <source>
        <dbReference type="EMBL" id="SHE33840.1"/>
    </source>
</evidence>
<proteinExistence type="predicted"/>
<dbReference type="SUPFAM" id="SSF102588">
    <property type="entry name" value="LmbE-like"/>
    <property type="match status" value="1"/>
</dbReference>
<dbReference type="Gene3D" id="3.40.50.10320">
    <property type="entry name" value="LmbE-like"/>
    <property type="match status" value="1"/>
</dbReference>
<reference evidence="1 2" key="1">
    <citation type="submission" date="2016-11" db="EMBL/GenBank/DDBJ databases">
        <authorList>
            <person name="Jaros S."/>
            <person name="Januszkiewicz K."/>
            <person name="Wedrychowicz H."/>
        </authorList>
    </citation>
    <scope>NUCLEOTIDE SEQUENCE [LARGE SCALE GENOMIC DNA]</scope>
    <source>
        <strain evidence="1 2">DSM 21986</strain>
    </source>
</reference>
<dbReference type="STRING" id="1194090.SAMN05443144_10184"/>
<dbReference type="OrthoDB" id="9790023at2"/>
<dbReference type="GO" id="GO:0016811">
    <property type="term" value="F:hydrolase activity, acting on carbon-nitrogen (but not peptide) bonds, in linear amides"/>
    <property type="evidence" value="ECO:0007669"/>
    <property type="project" value="TreeGrafter"/>
</dbReference>
<name>A0A1M4SNN3_9BACT</name>
<dbReference type="Proteomes" id="UP000184041">
    <property type="component" value="Unassembled WGS sequence"/>
</dbReference>
<dbReference type="AlphaFoldDB" id="A0A1M4SNN3"/>
<protein>
    <submittedName>
        <fullName evidence="1">N-acetylglucosaminyl deacetylase, LmbE family</fullName>
    </submittedName>
</protein>
<evidence type="ECO:0000313" key="2">
    <source>
        <dbReference type="Proteomes" id="UP000184041"/>
    </source>
</evidence>
<dbReference type="InterPro" id="IPR003737">
    <property type="entry name" value="GlcNAc_PI_deacetylase-related"/>
</dbReference>
<gene>
    <name evidence="1" type="ORF">SAMN05443144_10184</name>
</gene>
<dbReference type="EMBL" id="FQUS01000001">
    <property type="protein sequence ID" value="SHE33840.1"/>
    <property type="molecule type" value="Genomic_DNA"/>
</dbReference>
<accession>A0A1M4SNN3</accession>
<dbReference type="Pfam" id="PF02585">
    <property type="entry name" value="PIG-L"/>
    <property type="match status" value="1"/>
</dbReference>
<keyword evidence="2" id="KW-1185">Reference proteome</keyword>
<dbReference type="RefSeq" id="WP_073058842.1">
    <property type="nucleotide sequence ID" value="NZ_FQUS01000001.1"/>
</dbReference>
<dbReference type="PANTHER" id="PTHR12993:SF30">
    <property type="entry name" value="N-ACETYL-ALPHA-D-GLUCOSAMINYL L-MALATE DEACETYLASE 1"/>
    <property type="match status" value="1"/>
</dbReference>
<dbReference type="InterPro" id="IPR024078">
    <property type="entry name" value="LmbE-like_dom_sf"/>
</dbReference>
<sequence length="217" mass="25359">MLNATFSVPPEKGLSLLLLGAHCDDIEIGCGGTLLKMIEDYKIDRIMWVVFSSNEVRKKEAVTSAEQFLTSVSNVDVQVFDYTDGYLPSVWSTLKDEFEAIKERITPDFIFTHYRHDWHQDHRLINELTWNTFRNHLIFEYEIPKYDGDLGKPNFFVPLTEQYIEQKKKIIVESFQSQSDKQWFDETLLTSIMRIRGVECASASKHAEAFYNRKMVL</sequence>